<gene>
    <name evidence="1" type="ORF">Naga_101567g1</name>
</gene>
<dbReference type="Proteomes" id="UP000019335">
    <property type="component" value="Chromosome 18"/>
</dbReference>
<comment type="caution">
    <text evidence="1">The sequence shown here is derived from an EMBL/GenBank/DDBJ whole genome shotgun (WGS) entry which is preliminary data.</text>
</comment>
<evidence type="ECO:0000313" key="2">
    <source>
        <dbReference type="Proteomes" id="UP000019335"/>
    </source>
</evidence>
<accession>W7T9R3</accession>
<keyword evidence="2" id="KW-1185">Reference proteome</keyword>
<proteinExistence type="predicted"/>
<dbReference type="EMBL" id="AZIL01001833">
    <property type="protein sequence ID" value="EWM23102.1"/>
    <property type="molecule type" value="Genomic_DNA"/>
</dbReference>
<organism evidence="1 2">
    <name type="scientific">Nannochloropsis gaditana</name>
    <dbReference type="NCBI Taxonomy" id="72520"/>
    <lineage>
        <taxon>Eukaryota</taxon>
        <taxon>Sar</taxon>
        <taxon>Stramenopiles</taxon>
        <taxon>Ochrophyta</taxon>
        <taxon>Eustigmatophyceae</taxon>
        <taxon>Eustigmatales</taxon>
        <taxon>Monodopsidaceae</taxon>
        <taxon>Nannochloropsis</taxon>
    </lineage>
</organism>
<dbReference type="AlphaFoldDB" id="W7T9R3"/>
<name>W7T9R3_9STRA</name>
<reference evidence="1 2" key="1">
    <citation type="journal article" date="2014" name="Mol. Plant">
        <title>Chromosome Scale Genome Assembly and Transcriptome Profiling of Nannochloropsis gaditana in Nitrogen Depletion.</title>
        <authorList>
            <person name="Corteggiani Carpinelli E."/>
            <person name="Telatin A."/>
            <person name="Vitulo N."/>
            <person name="Forcato C."/>
            <person name="D'Angelo M."/>
            <person name="Schiavon R."/>
            <person name="Vezzi A."/>
            <person name="Giacometti G.M."/>
            <person name="Morosinotto T."/>
            <person name="Valle G."/>
        </authorList>
    </citation>
    <scope>NUCLEOTIDE SEQUENCE [LARGE SCALE GENOMIC DNA]</scope>
    <source>
        <strain evidence="1 2">B-31</strain>
    </source>
</reference>
<evidence type="ECO:0000313" key="1">
    <source>
        <dbReference type="EMBL" id="EWM23102.1"/>
    </source>
</evidence>
<sequence length="70" mass="8030">MGQGGREGWREETDVLEVYSREYPSIVEELRRMEGGRATLSEAGGDAHSMDCLFEKPRRAKDLKNLNWTN</sequence>
<protein>
    <submittedName>
        <fullName evidence="1">Uncharacterized protein</fullName>
    </submittedName>
</protein>